<sequence>MTHTEGGPGSWRIYEGSSLSTPLAAALAAFVEQGYHGTSVREIAGRAGLSVPGLYHHYPSKQALLVGLMNAAMAELLERSRQADAEAGSLPAARFDAVVESLLLFHMYRSDQAFIGSTEIRSLEPENRERYVHLRDEQQRMLDGIVLAGIESGDFDADHPADASRAVTTMCVGVAGWYRADGPQSAVELTQVYLTIARRIVGAAR</sequence>
<proteinExistence type="predicted"/>
<dbReference type="Pfam" id="PF17932">
    <property type="entry name" value="TetR_C_24"/>
    <property type="match status" value="1"/>
</dbReference>
<dbReference type="Proteomes" id="UP000198327">
    <property type="component" value="Unassembled WGS sequence"/>
</dbReference>
<dbReference type="PROSITE" id="PS50977">
    <property type="entry name" value="HTH_TETR_2"/>
    <property type="match status" value="1"/>
</dbReference>
<keyword evidence="1 2" id="KW-0238">DNA-binding</keyword>
<dbReference type="PANTHER" id="PTHR30055">
    <property type="entry name" value="HTH-TYPE TRANSCRIPTIONAL REGULATOR RUTR"/>
    <property type="match status" value="1"/>
</dbReference>
<name>A0A239NCC0_9NOCA</name>
<dbReference type="InterPro" id="IPR050109">
    <property type="entry name" value="HTH-type_TetR-like_transc_reg"/>
</dbReference>
<dbReference type="InterPro" id="IPR009057">
    <property type="entry name" value="Homeodomain-like_sf"/>
</dbReference>
<accession>A0A239NCC0</accession>
<keyword evidence="5" id="KW-1185">Reference proteome</keyword>
<dbReference type="SUPFAM" id="SSF48498">
    <property type="entry name" value="Tetracyclin repressor-like, C-terminal domain"/>
    <property type="match status" value="1"/>
</dbReference>
<protein>
    <submittedName>
        <fullName evidence="4">DNA-binding transcriptional regulator, AcrR family</fullName>
    </submittedName>
</protein>
<dbReference type="PRINTS" id="PR00455">
    <property type="entry name" value="HTHTETR"/>
</dbReference>
<evidence type="ECO:0000256" key="2">
    <source>
        <dbReference type="PROSITE-ProRule" id="PRU00335"/>
    </source>
</evidence>
<gene>
    <name evidence="4" type="ORF">SAMN05421642_1353</name>
</gene>
<dbReference type="OrthoDB" id="1669699at2"/>
<dbReference type="SUPFAM" id="SSF46689">
    <property type="entry name" value="Homeodomain-like"/>
    <property type="match status" value="1"/>
</dbReference>
<evidence type="ECO:0000313" key="5">
    <source>
        <dbReference type="Proteomes" id="UP000198327"/>
    </source>
</evidence>
<evidence type="ECO:0000313" key="4">
    <source>
        <dbReference type="EMBL" id="SNT52400.1"/>
    </source>
</evidence>
<evidence type="ECO:0000256" key="1">
    <source>
        <dbReference type="ARBA" id="ARBA00023125"/>
    </source>
</evidence>
<evidence type="ECO:0000259" key="3">
    <source>
        <dbReference type="PROSITE" id="PS50977"/>
    </source>
</evidence>
<dbReference type="InterPro" id="IPR036271">
    <property type="entry name" value="Tet_transcr_reg_TetR-rel_C_sf"/>
</dbReference>
<dbReference type="EMBL" id="FZOW01000035">
    <property type="protein sequence ID" value="SNT52400.1"/>
    <property type="molecule type" value="Genomic_DNA"/>
</dbReference>
<dbReference type="InterPro" id="IPR041490">
    <property type="entry name" value="KstR2_TetR_C"/>
</dbReference>
<dbReference type="Pfam" id="PF00440">
    <property type="entry name" value="TetR_N"/>
    <property type="match status" value="1"/>
</dbReference>
<feature type="domain" description="HTH tetR-type" evidence="3">
    <location>
        <begin position="16"/>
        <end position="76"/>
    </location>
</feature>
<dbReference type="Gene3D" id="1.10.357.10">
    <property type="entry name" value="Tetracycline Repressor, domain 2"/>
    <property type="match status" value="1"/>
</dbReference>
<feature type="DNA-binding region" description="H-T-H motif" evidence="2">
    <location>
        <begin position="39"/>
        <end position="58"/>
    </location>
</feature>
<dbReference type="STRING" id="398843.A3K89_14320"/>
<dbReference type="AlphaFoldDB" id="A0A239NCC0"/>
<reference evidence="5" key="1">
    <citation type="submission" date="2017-06" db="EMBL/GenBank/DDBJ databases">
        <authorList>
            <person name="Varghese N."/>
            <person name="Submissions S."/>
        </authorList>
    </citation>
    <scope>NUCLEOTIDE SEQUENCE [LARGE SCALE GENOMIC DNA]</scope>
    <source>
        <strain evidence="5">JCM 23211</strain>
    </source>
</reference>
<dbReference type="RefSeq" id="WP_089252832.1">
    <property type="nucleotide sequence ID" value="NZ_FZOW01000035.1"/>
</dbReference>
<dbReference type="PANTHER" id="PTHR30055:SF237">
    <property type="entry name" value="TRANSCRIPTIONAL REPRESSOR MCE3R"/>
    <property type="match status" value="1"/>
</dbReference>
<dbReference type="GO" id="GO:0003700">
    <property type="term" value="F:DNA-binding transcription factor activity"/>
    <property type="evidence" value="ECO:0007669"/>
    <property type="project" value="TreeGrafter"/>
</dbReference>
<dbReference type="GO" id="GO:0000976">
    <property type="term" value="F:transcription cis-regulatory region binding"/>
    <property type="evidence" value="ECO:0007669"/>
    <property type="project" value="TreeGrafter"/>
</dbReference>
<organism evidence="4 5">
    <name type="scientific">Rhodococcoides kyotonense</name>
    <dbReference type="NCBI Taxonomy" id="398843"/>
    <lineage>
        <taxon>Bacteria</taxon>
        <taxon>Bacillati</taxon>
        <taxon>Actinomycetota</taxon>
        <taxon>Actinomycetes</taxon>
        <taxon>Mycobacteriales</taxon>
        <taxon>Nocardiaceae</taxon>
        <taxon>Rhodococcoides</taxon>
    </lineage>
</organism>
<dbReference type="InterPro" id="IPR001647">
    <property type="entry name" value="HTH_TetR"/>
</dbReference>